<comment type="caution">
    <text evidence="11">The sequence shown here is derived from an EMBL/GenBank/DDBJ whole genome shotgun (WGS) entry which is preliminary data.</text>
</comment>
<sequence>MSKARAWVNGEAASVSPLDRGLAYGDGVFTTVRAANGRLCWWPAHQARLCDASLRLGLFADRHAFDAWFAPHGRFIKRQLPSAAEPVVIKVIITRGEGGRGYAPPNPCEPQCIVSLHDYPDYQSWKANGLELGIHSTPLGQQPITAGIKHLNRLEQVLLRQAWYGDEPEFMTRDTQGNIVGAASGNLAFIKKDTLYLPPVNQAGIAGVMRYQLMRAAIACKLNIDVSPINPSQLSDMSAALYTNALASVIGVNRIGPYQFDSLSWAERLREEINKLEAQPHA</sequence>
<evidence type="ECO:0000256" key="9">
    <source>
        <dbReference type="ARBA" id="ARBA00049529"/>
    </source>
</evidence>
<keyword evidence="12" id="KW-1185">Reference proteome</keyword>
<name>A0AA37S0F5_9GAMM</name>
<evidence type="ECO:0000256" key="8">
    <source>
        <dbReference type="ARBA" id="ARBA00035676"/>
    </source>
</evidence>
<dbReference type="InterPro" id="IPR017824">
    <property type="entry name" value="Aminodeoxychorismate_lyase_IV"/>
</dbReference>
<keyword evidence="4" id="KW-0663">Pyridoxal phosphate</keyword>
<comment type="subunit">
    <text evidence="3">Homodimer.</text>
</comment>
<dbReference type="AlphaFoldDB" id="A0AA37S0F5"/>
<dbReference type="GO" id="GO:0008153">
    <property type="term" value="P:4-aminobenzoate biosynthetic process"/>
    <property type="evidence" value="ECO:0007669"/>
    <property type="project" value="UniProtKB-UniRule"/>
</dbReference>
<gene>
    <name evidence="11" type="primary">pabC</name>
    <name evidence="11" type="ORF">GCM10007895_33940</name>
</gene>
<evidence type="ECO:0000256" key="5">
    <source>
        <dbReference type="ARBA" id="ARBA00022909"/>
    </source>
</evidence>
<dbReference type="EC" id="4.1.3.38" evidence="8 10"/>
<dbReference type="GO" id="GO:0046656">
    <property type="term" value="P:folic acid biosynthetic process"/>
    <property type="evidence" value="ECO:0007669"/>
    <property type="project" value="UniProtKB-KW"/>
</dbReference>
<dbReference type="InterPro" id="IPR043131">
    <property type="entry name" value="BCAT-like_N"/>
</dbReference>
<dbReference type="InterPro" id="IPR036038">
    <property type="entry name" value="Aminotransferase-like"/>
</dbReference>
<dbReference type="InterPro" id="IPR043132">
    <property type="entry name" value="BCAT-like_C"/>
</dbReference>
<proteinExistence type="inferred from homology"/>
<dbReference type="GO" id="GO:0008696">
    <property type="term" value="F:4-amino-4-deoxychorismate lyase activity"/>
    <property type="evidence" value="ECO:0007669"/>
    <property type="project" value="UniProtKB-UniRule"/>
</dbReference>
<evidence type="ECO:0000256" key="1">
    <source>
        <dbReference type="ARBA" id="ARBA00001933"/>
    </source>
</evidence>
<keyword evidence="5" id="KW-0289">Folate biosynthesis</keyword>
<comment type="similarity">
    <text evidence="2">Belongs to the class-IV pyridoxal-phosphate-dependent aminotransferase family.</text>
</comment>
<dbReference type="GO" id="GO:0005829">
    <property type="term" value="C:cytosol"/>
    <property type="evidence" value="ECO:0007669"/>
    <property type="project" value="TreeGrafter"/>
</dbReference>
<comment type="pathway">
    <text evidence="7">Cofactor biosynthesis; tetrahydrofolate biosynthesis; 4-aminobenzoate from chorismate: step 2/2.</text>
</comment>
<evidence type="ECO:0000256" key="4">
    <source>
        <dbReference type="ARBA" id="ARBA00022898"/>
    </source>
</evidence>
<protein>
    <recommendedName>
        <fullName evidence="8 10">Aminodeoxychorismate lyase</fullName>
        <ecNumber evidence="8 10">4.1.3.38</ecNumber>
    </recommendedName>
</protein>
<evidence type="ECO:0000313" key="11">
    <source>
        <dbReference type="EMBL" id="GLP98087.1"/>
    </source>
</evidence>
<dbReference type="Proteomes" id="UP001161422">
    <property type="component" value="Unassembled WGS sequence"/>
</dbReference>
<organism evidence="11 12">
    <name type="scientific">Paraferrimonas sedimenticola</name>
    <dbReference type="NCBI Taxonomy" id="375674"/>
    <lineage>
        <taxon>Bacteria</taxon>
        <taxon>Pseudomonadati</taxon>
        <taxon>Pseudomonadota</taxon>
        <taxon>Gammaproteobacteria</taxon>
        <taxon>Alteromonadales</taxon>
        <taxon>Ferrimonadaceae</taxon>
        <taxon>Paraferrimonas</taxon>
    </lineage>
</organism>
<reference evidence="11" key="2">
    <citation type="submission" date="2023-01" db="EMBL/GenBank/DDBJ databases">
        <title>Draft genome sequence of Paraferrimonas sedimenticola strain NBRC 101628.</title>
        <authorList>
            <person name="Sun Q."/>
            <person name="Mori K."/>
        </authorList>
    </citation>
    <scope>NUCLEOTIDE SEQUENCE</scope>
    <source>
        <strain evidence="11">NBRC 101628</strain>
    </source>
</reference>
<dbReference type="GO" id="GO:0030170">
    <property type="term" value="F:pyridoxal phosphate binding"/>
    <property type="evidence" value="ECO:0007669"/>
    <property type="project" value="InterPro"/>
</dbReference>
<evidence type="ECO:0000256" key="10">
    <source>
        <dbReference type="NCBIfam" id="TIGR03461"/>
    </source>
</evidence>
<dbReference type="InterPro" id="IPR001544">
    <property type="entry name" value="Aminotrans_IV"/>
</dbReference>
<reference evidence="11" key="1">
    <citation type="journal article" date="2014" name="Int. J. Syst. Evol. Microbiol.">
        <title>Complete genome sequence of Corynebacterium casei LMG S-19264T (=DSM 44701T), isolated from a smear-ripened cheese.</title>
        <authorList>
            <consortium name="US DOE Joint Genome Institute (JGI-PGF)"/>
            <person name="Walter F."/>
            <person name="Albersmeier A."/>
            <person name="Kalinowski J."/>
            <person name="Ruckert C."/>
        </authorList>
    </citation>
    <scope>NUCLEOTIDE SEQUENCE</scope>
    <source>
        <strain evidence="11">NBRC 101628</strain>
    </source>
</reference>
<comment type="cofactor">
    <cofactor evidence="1">
        <name>pyridoxal 5'-phosphate</name>
        <dbReference type="ChEBI" id="CHEBI:597326"/>
    </cofactor>
</comment>
<comment type="catalytic activity">
    <reaction evidence="9">
        <text>4-amino-4-deoxychorismate = 4-aminobenzoate + pyruvate + H(+)</text>
        <dbReference type="Rhea" id="RHEA:16201"/>
        <dbReference type="ChEBI" id="CHEBI:15361"/>
        <dbReference type="ChEBI" id="CHEBI:15378"/>
        <dbReference type="ChEBI" id="CHEBI:17836"/>
        <dbReference type="ChEBI" id="CHEBI:58406"/>
        <dbReference type="EC" id="4.1.3.38"/>
    </reaction>
</comment>
<evidence type="ECO:0000256" key="3">
    <source>
        <dbReference type="ARBA" id="ARBA00011738"/>
    </source>
</evidence>
<dbReference type="EMBL" id="BSNC01000016">
    <property type="protein sequence ID" value="GLP98087.1"/>
    <property type="molecule type" value="Genomic_DNA"/>
</dbReference>
<dbReference type="NCBIfam" id="TIGR03461">
    <property type="entry name" value="pabC_Proteo"/>
    <property type="match status" value="1"/>
</dbReference>
<evidence type="ECO:0000256" key="6">
    <source>
        <dbReference type="ARBA" id="ARBA00023239"/>
    </source>
</evidence>
<accession>A0AA37S0F5</accession>
<dbReference type="InterPro" id="IPR050571">
    <property type="entry name" value="Class-IV_PLP-Dep_Aminotrnsfr"/>
</dbReference>
<dbReference type="SUPFAM" id="SSF56752">
    <property type="entry name" value="D-aminoacid aminotransferase-like PLP-dependent enzymes"/>
    <property type="match status" value="1"/>
</dbReference>
<dbReference type="PANTHER" id="PTHR42743:SF2">
    <property type="entry name" value="AMINODEOXYCHORISMATE LYASE"/>
    <property type="match status" value="1"/>
</dbReference>
<evidence type="ECO:0000313" key="12">
    <source>
        <dbReference type="Proteomes" id="UP001161422"/>
    </source>
</evidence>
<dbReference type="Pfam" id="PF01063">
    <property type="entry name" value="Aminotran_4"/>
    <property type="match status" value="1"/>
</dbReference>
<keyword evidence="6 11" id="KW-0456">Lyase</keyword>
<dbReference type="PANTHER" id="PTHR42743">
    <property type="entry name" value="AMINO-ACID AMINOTRANSFERASE"/>
    <property type="match status" value="1"/>
</dbReference>
<evidence type="ECO:0000256" key="2">
    <source>
        <dbReference type="ARBA" id="ARBA00009320"/>
    </source>
</evidence>
<evidence type="ECO:0000256" key="7">
    <source>
        <dbReference type="ARBA" id="ARBA00035633"/>
    </source>
</evidence>
<dbReference type="Gene3D" id="3.20.10.10">
    <property type="entry name" value="D-amino Acid Aminotransferase, subunit A, domain 2"/>
    <property type="match status" value="1"/>
</dbReference>
<dbReference type="Gene3D" id="3.30.470.10">
    <property type="match status" value="1"/>
</dbReference>
<dbReference type="RefSeq" id="WP_095507202.1">
    <property type="nucleotide sequence ID" value="NZ_BSNC01000016.1"/>
</dbReference>